<evidence type="ECO:0000313" key="4">
    <source>
        <dbReference type="EMBL" id="OOO63405.1"/>
    </source>
</evidence>
<dbReference type="GO" id="GO:0015935">
    <property type="term" value="C:small ribosomal subunit"/>
    <property type="evidence" value="ECO:0007669"/>
    <property type="project" value="TreeGrafter"/>
</dbReference>
<dbReference type="PANTHER" id="PTHR12919:SF20">
    <property type="entry name" value="SMALL RIBOSOMAL SUBUNIT PROTEIN BS16M"/>
    <property type="match status" value="1"/>
</dbReference>
<dbReference type="NCBIfam" id="TIGR00002">
    <property type="entry name" value="S16"/>
    <property type="match status" value="1"/>
</dbReference>
<dbReference type="EMBL" id="MRAD01000002">
    <property type="protein sequence ID" value="OOO63405.1"/>
    <property type="molecule type" value="Genomic_DNA"/>
</dbReference>
<keyword evidence="2 3" id="KW-0687">Ribonucleoprotein</keyword>
<dbReference type="AlphaFoldDB" id="A0A1S9IG87"/>
<dbReference type="PANTHER" id="PTHR12919">
    <property type="entry name" value="30S RIBOSOMAL PROTEIN S16"/>
    <property type="match status" value="1"/>
</dbReference>
<comment type="caution">
    <text evidence="5">The sequence shown here is derived from an EMBL/GenBank/DDBJ whole genome shotgun (WGS) entry which is preliminary data.</text>
</comment>
<keyword evidence="1 3" id="KW-0689">Ribosomal protein</keyword>
<dbReference type="OrthoDB" id="9807878at2"/>
<dbReference type="FunFam" id="3.30.1320.10:FF:000002">
    <property type="entry name" value="30S ribosomal protein S16"/>
    <property type="match status" value="1"/>
</dbReference>
<dbReference type="STRING" id="1962263.BS637_03200"/>
<name>A0A1S9IG87_9CLOT</name>
<evidence type="ECO:0000256" key="3">
    <source>
        <dbReference type="HAMAP-Rule" id="MF_00385"/>
    </source>
</evidence>
<dbReference type="Gene3D" id="3.30.1320.10">
    <property type="match status" value="1"/>
</dbReference>
<dbReference type="SUPFAM" id="SSF54565">
    <property type="entry name" value="Ribosomal protein S16"/>
    <property type="match status" value="1"/>
</dbReference>
<evidence type="ECO:0000256" key="2">
    <source>
        <dbReference type="ARBA" id="ARBA00023274"/>
    </source>
</evidence>
<dbReference type="Proteomes" id="UP000190206">
    <property type="component" value="Unassembled WGS sequence"/>
</dbReference>
<evidence type="ECO:0000256" key="1">
    <source>
        <dbReference type="ARBA" id="ARBA00022980"/>
    </source>
</evidence>
<gene>
    <name evidence="3" type="primary">rpsP</name>
    <name evidence="4" type="ORF">BS637_03200</name>
    <name evidence="5" type="ORF">BS638_04245</name>
</gene>
<protein>
    <recommendedName>
        <fullName evidence="3">Small ribosomal subunit protein bS16</fullName>
    </recommendedName>
</protein>
<dbReference type="EMBL" id="MRAE01000006">
    <property type="protein sequence ID" value="OOO69245.1"/>
    <property type="molecule type" value="Genomic_DNA"/>
</dbReference>
<keyword evidence="6" id="KW-1185">Reference proteome</keyword>
<comment type="similarity">
    <text evidence="3">Belongs to the bacterial ribosomal protein bS16 family.</text>
</comment>
<dbReference type="GO" id="GO:0006412">
    <property type="term" value="P:translation"/>
    <property type="evidence" value="ECO:0007669"/>
    <property type="project" value="UniProtKB-UniRule"/>
</dbReference>
<dbReference type="InterPro" id="IPR000307">
    <property type="entry name" value="Ribosomal_bS16"/>
</dbReference>
<evidence type="ECO:0000313" key="6">
    <source>
        <dbReference type="Proteomes" id="UP000190206"/>
    </source>
</evidence>
<evidence type="ECO:0000313" key="7">
    <source>
        <dbReference type="Proteomes" id="UP000190256"/>
    </source>
</evidence>
<reference evidence="5 7" key="2">
    <citation type="submission" date="2016-12" db="EMBL/GenBank/DDBJ databases">
        <title>Clostridium tepidum sp. nov., a close relative of Clostridium sporogenes and Clostridium botulinum Group I.</title>
        <authorList>
            <person name="Dobritsa A.P."/>
            <person name="Kutumbaka K.K."/>
            <person name="Werner K."/>
            <person name="Wiedmann M."/>
            <person name="Asmus A."/>
            <person name="Samadpour M."/>
        </authorList>
    </citation>
    <scope>NUCLEOTIDE SEQUENCE [LARGE SCALE GENOMIC DNA]</scope>
    <source>
        <strain evidence="5 7">IEH 97212</strain>
    </source>
</reference>
<accession>A0A1S9IG87</accession>
<dbReference type="GO" id="GO:0003735">
    <property type="term" value="F:structural constituent of ribosome"/>
    <property type="evidence" value="ECO:0007669"/>
    <property type="project" value="InterPro"/>
</dbReference>
<dbReference type="HAMAP" id="MF_00385">
    <property type="entry name" value="Ribosomal_bS16"/>
    <property type="match status" value="1"/>
</dbReference>
<dbReference type="Pfam" id="PF00886">
    <property type="entry name" value="Ribosomal_S16"/>
    <property type="match status" value="1"/>
</dbReference>
<sequence>MAVKMRLRRMGSKKAPFYRVVIADSRSPRDGRFVEEIGYYNPLTEPSTIKLDEEKVQTWIKNGAQPTDTVKKLIEKAGISVK</sequence>
<organism evidence="5 7">
    <name type="scientific">Clostridium tepidum</name>
    <dbReference type="NCBI Taxonomy" id="1962263"/>
    <lineage>
        <taxon>Bacteria</taxon>
        <taxon>Bacillati</taxon>
        <taxon>Bacillota</taxon>
        <taxon>Clostridia</taxon>
        <taxon>Eubacteriales</taxon>
        <taxon>Clostridiaceae</taxon>
        <taxon>Clostridium</taxon>
    </lineage>
</organism>
<evidence type="ECO:0000313" key="5">
    <source>
        <dbReference type="EMBL" id="OOO69245.1"/>
    </source>
</evidence>
<dbReference type="RefSeq" id="WP_078023170.1">
    <property type="nucleotide sequence ID" value="NZ_JADPGM010000001.1"/>
</dbReference>
<dbReference type="InterPro" id="IPR023803">
    <property type="entry name" value="Ribosomal_bS16_dom_sf"/>
</dbReference>
<dbReference type="Proteomes" id="UP000190256">
    <property type="component" value="Unassembled WGS sequence"/>
</dbReference>
<reference evidence="4 6" key="1">
    <citation type="submission" date="2016-12" db="EMBL/GenBank/DDBJ databases">
        <title>Clostridium tepidum sp. nov., a close relative of Clostridium sporogenes and Clostridium botulinum Group I.</title>
        <authorList>
            <person name="Dobritsa A.P."/>
            <person name="Kutumbaka K."/>
            <person name="Werner K."/>
            <person name="Samadpour M."/>
        </authorList>
    </citation>
    <scope>NUCLEOTIDE SEQUENCE [LARGE SCALE GENOMIC DNA]</scope>
    <source>
        <strain evidence="4 6">PE</strain>
    </source>
</reference>
<proteinExistence type="inferred from homology"/>
<dbReference type="GO" id="GO:0005737">
    <property type="term" value="C:cytoplasm"/>
    <property type="evidence" value="ECO:0007669"/>
    <property type="project" value="UniProtKB-ARBA"/>
</dbReference>